<dbReference type="SUPFAM" id="SSF88697">
    <property type="entry name" value="PUA domain-like"/>
    <property type="match status" value="1"/>
</dbReference>
<evidence type="ECO:0000313" key="3">
    <source>
        <dbReference type="Proteomes" id="UP001237737"/>
    </source>
</evidence>
<name>A0ABT9SXR5_9GAMM</name>
<dbReference type="Pfam" id="PF02190">
    <property type="entry name" value="LON_substr_bdg"/>
    <property type="match status" value="1"/>
</dbReference>
<proteinExistence type="predicted"/>
<dbReference type="Gene3D" id="1.10.4060.10">
    <property type="entry name" value="BPP1347 like domain"/>
    <property type="match status" value="1"/>
</dbReference>
<dbReference type="PANTHER" id="PTHR46732">
    <property type="entry name" value="ATP-DEPENDENT PROTEASE LA (LON) DOMAIN PROTEIN"/>
    <property type="match status" value="1"/>
</dbReference>
<dbReference type="RefSeq" id="WP_306849394.1">
    <property type="nucleotide sequence ID" value="NZ_JAUSSK010000002.1"/>
</dbReference>
<organism evidence="2 3">
    <name type="scientific">Luteibacter jiangsuensis</name>
    <dbReference type="NCBI Taxonomy" id="637577"/>
    <lineage>
        <taxon>Bacteria</taxon>
        <taxon>Pseudomonadati</taxon>
        <taxon>Pseudomonadota</taxon>
        <taxon>Gammaproteobacteria</taxon>
        <taxon>Lysobacterales</taxon>
        <taxon>Rhodanobacteraceae</taxon>
        <taxon>Luteibacter</taxon>
    </lineage>
</organism>
<dbReference type="SMART" id="SM00464">
    <property type="entry name" value="LON"/>
    <property type="match status" value="1"/>
</dbReference>
<dbReference type="PANTHER" id="PTHR46732:SF8">
    <property type="entry name" value="ATP-DEPENDENT PROTEASE LA (LON) DOMAIN PROTEIN"/>
    <property type="match status" value="1"/>
</dbReference>
<dbReference type="InterPro" id="IPR003111">
    <property type="entry name" value="Lon_prtase_N"/>
</dbReference>
<keyword evidence="3" id="KW-1185">Reference proteome</keyword>
<dbReference type="InterPro" id="IPR015947">
    <property type="entry name" value="PUA-like_sf"/>
</dbReference>
<gene>
    <name evidence="2" type="ORF">J2T07_001958</name>
</gene>
<evidence type="ECO:0000313" key="2">
    <source>
        <dbReference type="EMBL" id="MDQ0009781.1"/>
    </source>
</evidence>
<protein>
    <submittedName>
        <fullName evidence="2">Lon protease-like protein</fullName>
    </submittedName>
</protein>
<dbReference type="EMBL" id="JAUSSK010000002">
    <property type="protein sequence ID" value="MDQ0009781.1"/>
    <property type="molecule type" value="Genomic_DNA"/>
</dbReference>
<evidence type="ECO:0000259" key="1">
    <source>
        <dbReference type="PROSITE" id="PS51787"/>
    </source>
</evidence>
<comment type="caution">
    <text evidence="2">The sequence shown here is derived from an EMBL/GenBank/DDBJ whole genome shotgun (WGS) entry which is preliminary data.</text>
</comment>
<reference evidence="2 3" key="1">
    <citation type="submission" date="2023-07" db="EMBL/GenBank/DDBJ databases">
        <title>Sorghum-associated microbial communities from plants grown in Nebraska, USA.</title>
        <authorList>
            <person name="Schachtman D."/>
        </authorList>
    </citation>
    <scope>NUCLEOTIDE SEQUENCE [LARGE SCALE GENOMIC DNA]</scope>
    <source>
        <strain evidence="2 3">CC60</strain>
    </source>
</reference>
<dbReference type="InterPro" id="IPR046336">
    <property type="entry name" value="Lon_prtase_N_sf"/>
</dbReference>
<dbReference type="Proteomes" id="UP001237737">
    <property type="component" value="Unassembled WGS sequence"/>
</dbReference>
<feature type="domain" description="Lon N-terminal" evidence="1">
    <location>
        <begin position="5"/>
        <end position="198"/>
    </location>
</feature>
<sequence length="200" mass="22241">MAATTPALDLPLFPLSNVLFPGGHLQLRIFEPRYIDLVRECARTGRAFGVCMILEGREAGQPAVPAAVGTLATITDFHTRDDGLLGIVAEGGRRFRVMRTRVRSDGQVRGDIATWQDEETIPLPAEFGLLATILERLSEQMSPPWRNDVAAKADDASWVGFRLSELLPLDPDECQHMLELADPLQRLAELRDILPRFQRA</sequence>
<dbReference type="PROSITE" id="PS51787">
    <property type="entry name" value="LON_N"/>
    <property type="match status" value="1"/>
</dbReference>
<dbReference type="Gene3D" id="2.30.130.40">
    <property type="entry name" value="LON domain-like"/>
    <property type="match status" value="1"/>
</dbReference>
<accession>A0ABT9SXR5</accession>